<proteinExistence type="predicted"/>
<feature type="transmembrane region" description="Helical" evidence="1">
    <location>
        <begin position="110"/>
        <end position="131"/>
    </location>
</feature>
<protein>
    <recommendedName>
        <fullName evidence="4">Glycosyltransferase RgtA/B/C/D-like domain-containing protein</fullName>
    </recommendedName>
</protein>
<dbReference type="OrthoDB" id="9756266at2"/>
<feature type="transmembrane region" description="Helical" evidence="1">
    <location>
        <begin position="175"/>
        <end position="195"/>
    </location>
</feature>
<gene>
    <name evidence="2" type="ordered locus">Snov_0039</name>
</gene>
<feature type="transmembrane region" description="Helical" evidence="1">
    <location>
        <begin position="255"/>
        <end position="279"/>
    </location>
</feature>
<dbReference type="KEGG" id="sno:Snov_0039"/>
<dbReference type="RefSeq" id="WP_013164881.1">
    <property type="nucleotide sequence ID" value="NC_014217.1"/>
</dbReference>
<feature type="transmembrane region" description="Helical" evidence="1">
    <location>
        <begin position="201"/>
        <end position="225"/>
    </location>
</feature>
<accession>D6ZZW2</accession>
<evidence type="ECO:0000313" key="2">
    <source>
        <dbReference type="EMBL" id="ADH87376.1"/>
    </source>
</evidence>
<organism evidence="2 3">
    <name type="scientific">Ancylobacter novellus (strain ATCC 8093 / DSM 506 / JCM 20403 / CCM 1077 / IAM 12100 / NBRC 12443 / NCIMB 10456)</name>
    <name type="common">Starkeya novella</name>
    <dbReference type="NCBI Taxonomy" id="639283"/>
    <lineage>
        <taxon>Bacteria</taxon>
        <taxon>Pseudomonadati</taxon>
        <taxon>Pseudomonadota</taxon>
        <taxon>Alphaproteobacteria</taxon>
        <taxon>Hyphomicrobiales</taxon>
        <taxon>Xanthobacteraceae</taxon>
        <taxon>Ancylobacter</taxon>
    </lineage>
</organism>
<dbReference type="AlphaFoldDB" id="D6ZZW2"/>
<name>D6ZZW2_ANCN5</name>
<keyword evidence="3" id="KW-1185">Reference proteome</keyword>
<evidence type="ECO:0008006" key="4">
    <source>
        <dbReference type="Google" id="ProtNLM"/>
    </source>
</evidence>
<keyword evidence="1" id="KW-1133">Transmembrane helix</keyword>
<keyword evidence="1" id="KW-0812">Transmembrane</keyword>
<feature type="transmembrane region" description="Helical" evidence="1">
    <location>
        <begin position="440"/>
        <end position="461"/>
    </location>
</feature>
<feature type="transmembrane region" description="Helical" evidence="1">
    <location>
        <begin position="336"/>
        <end position="356"/>
    </location>
</feature>
<evidence type="ECO:0000313" key="3">
    <source>
        <dbReference type="Proteomes" id="UP000006633"/>
    </source>
</evidence>
<dbReference type="STRING" id="639283.Snov_0039"/>
<sequence>MTNRISRIAAAETLLFILIIAVISFKHFVLIVPHGPSVFMDELWYKDNIISLLSNAIAYKAHYPPVYSAVLMPAFIFENWYEALVGLNAIYTSLCIAVVYFVARSFVRRLLALVAALAAALLPWQAVYPLYIMSENVAVLLFVLSVFLASRGVTDRPGEALIFGALLSTLYLTKYLALPALPMLFLAWMVGPFLQRCRYSLSAYVTSIAACALGMSIILGGWAAYCLSRGIPLLKAFGLAFVDKYIDAAPQSSQFMWLIVYAADAALSVAPFILFVALWVTSHSFKKQVRELKFTQDSVFIILSACVAAGYCVLSARHSFIVPYNRPNPSHMQGRYMMQIGPMFIIAGVISFERLIMDGRLGSGRMRWWMAPPLVVAAVVLSWGILFRDFVWSFPAWFASMAHVSPSVFPYNNQKVAILCIALVVIMALIVMIARASGTIWRIAVPSAIVVAICWQAALFWGGVEYVRALRNTQHGRYIAAEVLSGRVSPNCYEDIVIDVPFLTPTMLKNQLSFWGIDGNKYDIKISVLDEKKEEKDDIYMLLGAAGRNAVAVANYSLDGQQYTAYCINPD</sequence>
<reference evidence="2 3" key="1">
    <citation type="journal article" date="2012" name="Stand. Genomic Sci.">
        <title>Complete genome sequence of the facultatively chemolithoautotrophic and methylotrophic alpha Proteobacterium Starkeya novella type strain (ATCC 8093(T)).</title>
        <authorList>
            <person name="Kappler U."/>
            <person name="Davenport K."/>
            <person name="Beatson S."/>
            <person name="Lucas S."/>
            <person name="Lapidus A."/>
            <person name="Copeland A."/>
            <person name="Berry K.W."/>
            <person name="Glavina Del Rio T."/>
            <person name="Hammon N."/>
            <person name="Dalin E."/>
            <person name="Tice H."/>
            <person name="Pitluck S."/>
            <person name="Richardson P."/>
            <person name="Bruce D."/>
            <person name="Goodwin L.A."/>
            <person name="Han C."/>
            <person name="Tapia R."/>
            <person name="Detter J.C."/>
            <person name="Chang Y.J."/>
            <person name="Jeffries C.D."/>
            <person name="Land M."/>
            <person name="Hauser L."/>
            <person name="Kyrpides N.C."/>
            <person name="Goker M."/>
            <person name="Ivanova N."/>
            <person name="Klenk H.P."/>
            <person name="Woyke T."/>
        </authorList>
    </citation>
    <scope>NUCLEOTIDE SEQUENCE [LARGE SCALE GENOMIC DNA]</scope>
    <source>
        <strain evidence="3">ATCC 8093 / DSM 506 / JCM 20403 / CCM 1077 / IAM 12100 / NBRC 12443 / NCIMB 10456</strain>
    </source>
</reference>
<feature type="transmembrane region" description="Helical" evidence="1">
    <location>
        <begin position="299"/>
        <end position="316"/>
    </location>
</feature>
<feature type="transmembrane region" description="Helical" evidence="1">
    <location>
        <begin position="80"/>
        <end position="103"/>
    </location>
</feature>
<evidence type="ECO:0000256" key="1">
    <source>
        <dbReference type="SAM" id="Phobius"/>
    </source>
</evidence>
<keyword evidence="1" id="KW-0472">Membrane</keyword>
<feature type="transmembrane region" description="Helical" evidence="1">
    <location>
        <begin position="368"/>
        <end position="386"/>
    </location>
</feature>
<feature type="transmembrane region" description="Helical" evidence="1">
    <location>
        <begin position="12"/>
        <end position="32"/>
    </location>
</feature>
<dbReference type="Proteomes" id="UP000006633">
    <property type="component" value="Chromosome"/>
</dbReference>
<dbReference type="HOGENOM" id="CLU_477259_0_0_5"/>
<feature type="transmembrane region" description="Helical" evidence="1">
    <location>
        <begin position="416"/>
        <end position="434"/>
    </location>
</feature>
<dbReference type="EMBL" id="CP002026">
    <property type="protein sequence ID" value="ADH87376.1"/>
    <property type="molecule type" value="Genomic_DNA"/>
</dbReference>